<evidence type="ECO:0000313" key="3">
    <source>
        <dbReference type="Proteomes" id="UP001224418"/>
    </source>
</evidence>
<comment type="caution">
    <text evidence="2">The sequence shown here is derived from an EMBL/GenBank/DDBJ whole genome shotgun (WGS) entry which is preliminary data.</text>
</comment>
<protein>
    <submittedName>
        <fullName evidence="2">Uncharacterized protein</fullName>
    </submittedName>
</protein>
<feature type="compositionally biased region" description="Low complexity" evidence="1">
    <location>
        <begin position="287"/>
        <end position="296"/>
    </location>
</feature>
<accession>A0ABU0JU62</accession>
<sequence length="315" mass="33949">MALMPLNQINCPIDITDFPQYTGFEQYQQIVAIQVPLVYDQVIQKKCLMDKNDPRLKIQPPICPPNQSTIPGLNGVISNVPVNTPLNFREFRNFQASITNVSATQISPTQKLVTVTYNIQFIADILQGNTNVSIPVTLSGLTESVTLNCPESQSQISVSTGGSNSTSESQPIFKLEILPDLTNSSAYFSTTPSGSSQKVDVTVYFTLCYTLITKCELNVQMLVPFYGFFENGRNSTTPPTQICPCTKCINSTNTSDLYPPINFSIFNCVGSSGSSTPPSSTPPTSTPPNTGNTPGGTPTPTPAPTGSSSEIIPVR</sequence>
<evidence type="ECO:0000256" key="1">
    <source>
        <dbReference type="SAM" id="MobiDB-lite"/>
    </source>
</evidence>
<dbReference type="Proteomes" id="UP001224418">
    <property type="component" value="Unassembled WGS sequence"/>
</dbReference>
<dbReference type="RefSeq" id="WP_307355494.1">
    <property type="nucleotide sequence ID" value="NZ_BAAACJ010000029.1"/>
</dbReference>
<name>A0ABU0JU62_HATLI</name>
<proteinExistence type="predicted"/>
<gene>
    <name evidence="2" type="ORF">QOZ93_001198</name>
</gene>
<organism evidence="2 3">
    <name type="scientific">Hathewaya limosa</name>
    <name type="common">Clostridium limosum</name>
    <dbReference type="NCBI Taxonomy" id="1536"/>
    <lineage>
        <taxon>Bacteria</taxon>
        <taxon>Bacillati</taxon>
        <taxon>Bacillota</taxon>
        <taxon>Clostridia</taxon>
        <taxon>Eubacteriales</taxon>
        <taxon>Clostridiaceae</taxon>
        <taxon>Hathewaya</taxon>
    </lineage>
</organism>
<feature type="region of interest" description="Disordered" evidence="1">
    <location>
        <begin position="272"/>
        <end position="315"/>
    </location>
</feature>
<keyword evidence="3" id="KW-1185">Reference proteome</keyword>
<evidence type="ECO:0000313" key="2">
    <source>
        <dbReference type="EMBL" id="MDQ0479457.1"/>
    </source>
</evidence>
<reference evidence="2 3" key="1">
    <citation type="submission" date="2023-07" db="EMBL/GenBank/DDBJ databases">
        <title>Genomic Encyclopedia of Type Strains, Phase IV (KMG-IV): sequencing the most valuable type-strain genomes for metagenomic binning, comparative biology and taxonomic classification.</title>
        <authorList>
            <person name="Goeker M."/>
        </authorList>
    </citation>
    <scope>NUCLEOTIDE SEQUENCE [LARGE SCALE GENOMIC DNA]</scope>
    <source>
        <strain evidence="2 3">DSM 1400</strain>
    </source>
</reference>
<dbReference type="EMBL" id="JAUSWN010000008">
    <property type="protein sequence ID" value="MDQ0479457.1"/>
    <property type="molecule type" value="Genomic_DNA"/>
</dbReference>